<name>A0A7C3UWJ4_UNCW3</name>
<evidence type="ECO:0000313" key="1">
    <source>
        <dbReference type="EMBL" id="HGE99181.1"/>
    </source>
</evidence>
<reference evidence="1" key="1">
    <citation type="journal article" date="2020" name="mSystems">
        <title>Genome- and Community-Level Interaction Insights into Carbon Utilization and Element Cycling Functions of Hydrothermarchaeota in Hydrothermal Sediment.</title>
        <authorList>
            <person name="Zhou Z."/>
            <person name="Liu Y."/>
            <person name="Xu W."/>
            <person name="Pan J."/>
            <person name="Luo Z.H."/>
            <person name="Li M."/>
        </authorList>
    </citation>
    <scope>NUCLEOTIDE SEQUENCE [LARGE SCALE GENOMIC DNA]</scope>
    <source>
        <strain evidence="1">SpSt-906</strain>
    </source>
</reference>
<dbReference type="EMBL" id="DTMQ01000022">
    <property type="protein sequence ID" value="HGE99181.1"/>
    <property type="molecule type" value="Genomic_DNA"/>
</dbReference>
<sequence>MKEKMKCRCPFCQEEIFYDKLICQTCRIEFIVCTCGQLVNKKKDYCPKCGRKIKKGEEK</sequence>
<dbReference type="AlphaFoldDB" id="A0A7C3UWJ4"/>
<accession>A0A7C3UWJ4</accession>
<evidence type="ECO:0008006" key="2">
    <source>
        <dbReference type="Google" id="ProtNLM"/>
    </source>
</evidence>
<protein>
    <recommendedName>
        <fullName evidence="2">DZANK-type domain-containing protein</fullName>
    </recommendedName>
</protein>
<gene>
    <name evidence="1" type="ORF">ENX07_03820</name>
</gene>
<organism evidence="1">
    <name type="scientific">candidate division WOR-3 bacterium</name>
    <dbReference type="NCBI Taxonomy" id="2052148"/>
    <lineage>
        <taxon>Bacteria</taxon>
        <taxon>Bacteria division WOR-3</taxon>
    </lineage>
</organism>
<comment type="caution">
    <text evidence="1">The sequence shown here is derived from an EMBL/GenBank/DDBJ whole genome shotgun (WGS) entry which is preliminary data.</text>
</comment>
<proteinExistence type="predicted"/>